<keyword evidence="5" id="KW-1185">Reference proteome</keyword>
<proteinExistence type="inferred from homology"/>
<dbReference type="InterPro" id="IPR005545">
    <property type="entry name" value="YCII"/>
</dbReference>
<dbReference type="InterPro" id="IPR011008">
    <property type="entry name" value="Dimeric_a/b-barrel"/>
</dbReference>
<sequence>MKPLILTLLLLATGTIASAQHAFNQRLADSLGADQYGMKKYVLVMLKTGKTKVSKVRGDSLFQGHMANIDKLAAAGQLVAAGPLAKNTRRYEGIFILNVKTTDEAIKLLKTDPAIRAGLLETECYSWYGSAALPLYLKFHDQVKKTDF</sequence>
<feature type="domain" description="YCII-related" evidence="3">
    <location>
        <begin position="56"/>
        <end position="121"/>
    </location>
</feature>
<organism evidence="4 5">
    <name type="scientific">Mucilaginibacter pineti</name>
    <dbReference type="NCBI Taxonomy" id="1391627"/>
    <lineage>
        <taxon>Bacteria</taxon>
        <taxon>Pseudomonadati</taxon>
        <taxon>Bacteroidota</taxon>
        <taxon>Sphingobacteriia</taxon>
        <taxon>Sphingobacteriales</taxon>
        <taxon>Sphingobacteriaceae</taxon>
        <taxon>Mucilaginibacter</taxon>
    </lineage>
</organism>
<accession>A0A1G7EKF6</accession>
<name>A0A1G7EKF6_9SPHI</name>
<evidence type="ECO:0000313" key="5">
    <source>
        <dbReference type="Proteomes" id="UP000199072"/>
    </source>
</evidence>
<evidence type="ECO:0000256" key="2">
    <source>
        <dbReference type="SAM" id="SignalP"/>
    </source>
</evidence>
<gene>
    <name evidence="4" type="ORF">SAMN05216464_10858</name>
</gene>
<dbReference type="OrthoDB" id="8481699at2"/>
<protein>
    <submittedName>
        <fullName evidence="4">YCII-related domain-containing protein</fullName>
    </submittedName>
</protein>
<dbReference type="AlphaFoldDB" id="A0A1G7EKF6"/>
<dbReference type="Pfam" id="PF03795">
    <property type="entry name" value="YCII"/>
    <property type="match status" value="1"/>
</dbReference>
<evidence type="ECO:0000256" key="1">
    <source>
        <dbReference type="ARBA" id="ARBA00007689"/>
    </source>
</evidence>
<dbReference type="SUPFAM" id="SSF54909">
    <property type="entry name" value="Dimeric alpha+beta barrel"/>
    <property type="match status" value="1"/>
</dbReference>
<evidence type="ECO:0000259" key="3">
    <source>
        <dbReference type="Pfam" id="PF03795"/>
    </source>
</evidence>
<feature type="signal peptide" evidence="2">
    <location>
        <begin position="1"/>
        <end position="19"/>
    </location>
</feature>
<feature type="chain" id="PRO_5011483618" evidence="2">
    <location>
        <begin position="20"/>
        <end position="148"/>
    </location>
</feature>
<dbReference type="EMBL" id="FNAI01000008">
    <property type="protein sequence ID" value="SDE63876.1"/>
    <property type="molecule type" value="Genomic_DNA"/>
</dbReference>
<keyword evidence="2" id="KW-0732">Signal</keyword>
<comment type="similarity">
    <text evidence="1">Belongs to the YciI family.</text>
</comment>
<dbReference type="Gene3D" id="3.30.70.1060">
    <property type="entry name" value="Dimeric alpha+beta barrel"/>
    <property type="match status" value="1"/>
</dbReference>
<dbReference type="Proteomes" id="UP000199072">
    <property type="component" value="Unassembled WGS sequence"/>
</dbReference>
<dbReference type="RefSeq" id="WP_091150868.1">
    <property type="nucleotide sequence ID" value="NZ_FNAI01000008.1"/>
</dbReference>
<reference evidence="4 5" key="1">
    <citation type="submission" date="2016-10" db="EMBL/GenBank/DDBJ databases">
        <authorList>
            <person name="de Groot N.N."/>
        </authorList>
    </citation>
    <scope>NUCLEOTIDE SEQUENCE [LARGE SCALE GENOMIC DNA]</scope>
    <source>
        <strain evidence="4 5">47C3B</strain>
    </source>
</reference>
<evidence type="ECO:0000313" key="4">
    <source>
        <dbReference type="EMBL" id="SDE63876.1"/>
    </source>
</evidence>